<evidence type="ECO:0000256" key="5">
    <source>
        <dbReference type="RuleBase" id="RU003560"/>
    </source>
</evidence>
<evidence type="ECO:0000256" key="3">
    <source>
        <dbReference type="ARBA" id="ARBA00022679"/>
    </source>
</evidence>
<dbReference type="PANTHER" id="PTHR43094">
    <property type="entry name" value="AMINOTRANSFERASE"/>
    <property type="match status" value="1"/>
</dbReference>
<keyword evidence="4 5" id="KW-0663">Pyridoxal phosphate</keyword>
<dbReference type="STRING" id="1462526.BN990_00846"/>
<dbReference type="InterPro" id="IPR015422">
    <property type="entry name" value="PyrdxlP-dep_Trfase_small"/>
</dbReference>
<dbReference type="InterPro" id="IPR049704">
    <property type="entry name" value="Aminotrans_3_PPA_site"/>
</dbReference>
<dbReference type="eggNOG" id="COG0161">
    <property type="taxonomic scope" value="Bacteria"/>
</dbReference>
<dbReference type="InterPro" id="IPR015421">
    <property type="entry name" value="PyrdxlP-dep_Trfase_major"/>
</dbReference>
<dbReference type="GO" id="GO:0008483">
    <property type="term" value="F:transaminase activity"/>
    <property type="evidence" value="ECO:0007669"/>
    <property type="project" value="UniProtKB-KW"/>
</dbReference>
<dbReference type="EMBL" id="CCDP010000001">
    <property type="protein sequence ID" value="CDQ38575.1"/>
    <property type="molecule type" value="Genomic_DNA"/>
</dbReference>
<evidence type="ECO:0000256" key="1">
    <source>
        <dbReference type="ARBA" id="ARBA00008954"/>
    </source>
</evidence>
<accession>A0A024Q8Q2</accession>
<organism evidence="6 7">
    <name type="scientific">Virgibacillus massiliensis</name>
    <dbReference type="NCBI Taxonomy" id="1462526"/>
    <lineage>
        <taxon>Bacteria</taxon>
        <taxon>Bacillati</taxon>
        <taxon>Bacillota</taxon>
        <taxon>Bacilli</taxon>
        <taxon>Bacillales</taxon>
        <taxon>Bacillaceae</taxon>
        <taxon>Virgibacillus</taxon>
    </lineage>
</organism>
<keyword evidence="3 6" id="KW-0808">Transferase</keyword>
<dbReference type="FunFam" id="3.40.640.10:FF:000014">
    <property type="entry name" value="Adenosylmethionine-8-amino-7-oxononanoate aminotransferase, probable"/>
    <property type="match status" value="1"/>
</dbReference>
<evidence type="ECO:0000313" key="6">
    <source>
        <dbReference type="EMBL" id="CDQ38575.1"/>
    </source>
</evidence>
<dbReference type="PROSITE" id="PS00600">
    <property type="entry name" value="AA_TRANSFER_CLASS_3"/>
    <property type="match status" value="1"/>
</dbReference>
<dbReference type="OrthoDB" id="9807885at2"/>
<gene>
    <name evidence="6" type="primary">bioK_2</name>
    <name evidence="6" type="ORF">BN990_00846</name>
</gene>
<dbReference type="SUPFAM" id="SSF53383">
    <property type="entry name" value="PLP-dependent transferases"/>
    <property type="match status" value="1"/>
</dbReference>
<keyword evidence="7" id="KW-1185">Reference proteome</keyword>
<proteinExistence type="inferred from homology"/>
<dbReference type="CDD" id="cd00610">
    <property type="entry name" value="OAT_like"/>
    <property type="match status" value="1"/>
</dbReference>
<dbReference type="Proteomes" id="UP000028875">
    <property type="component" value="Unassembled WGS sequence"/>
</dbReference>
<dbReference type="RefSeq" id="WP_038242564.1">
    <property type="nucleotide sequence ID" value="NZ_BNER01000001.1"/>
</dbReference>
<evidence type="ECO:0000313" key="7">
    <source>
        <dbReference type="Proteomes" id="UP000028875"/>
    </source>
</evidence>
<name>A0A024Q8Q2_9BACI</name>
<dbReference type="InterPro" id="IPR005814">
    <property type="entry name" value="Aminotrans_3"/>
</dbReference>
<protein>
    <submittedName>
        <fullName evidence="6">L-Lysine-8-amino-7-oxononanoate aminotransferase</fullName>
    </submittedName>
</protein>
<keyword evidence="2 6" id="KW-0032">Aminotransferase</keyword>
<evidence type="ECO:0000256" key="2">
    <source>
        <dbReference type="ARBA" id="ARBA00022576"/>
    </source>
</evidence>
<dbReference type="AlphaFoldDB" id="A0A024Q8Q2"/>
<dbReference type="GO" id="GO:0030170">
    <property type="term" value="F:pyridoxal phosphate binding"/>
    <property type="evidence" value="ECO:0007669"/>
    <property type="project" value="InterPro"/>
</dbReference>
<dbReference type="PANTHER" id="PTHR43094:SF1">
    <property type="entry name" value="AMINOTRANSFERASE CLASS-III"/>
    <property type="match status" value="1"/>
</dbReference>
<comment type="caution">
    <text evidence="6">The sequence shown here is derived from an EMBL/GenBank/DDBJ whole genome shotgun (WGS) entry which is preliminary data.</text>
</comment>
<dbReference type="Gene3D" id="3.40.640.10">
    <property type="entry name" value="Type I PLP-dependent aspartate aminotransferase-like (Major domain)"/>
    <property type="match status" value="1"/>
</dbReference>
<evidence type="ECO:0000256" key="4">
    <source>
        <dbReference type="ARBA" id="ARBA00022898"/>
    </source>
</evidence>
<dbReference type="PIRSF" id="PIRSF000521">
    <property type="entry name" value="Transaminase_4ab_Lys_Orn"/>
    <property type="match status" value="1"/>
</dbReference>
<reference evidence="7" key="2">
    <citation type="submission" date="2014-05" db="EMBL/GenBank/DDBJ databases">
        <title>Draft genome sequence of Virgibacillus massiliensis Vm-5.</title>
        <authorList>
            <person name="Khelaifia S."/>
            <person name="Croce O."/>
            <person name="Lagier J.C."/>
            <person name="Raoult D."/>
        </authorList>
    </citation>
    <scope>NUCLEOTIDE SEQUENCE [LARGE SCALE GENOMIC DNA]</scope>
    <source>
        <strain evidence="7">Vm-5</strain>
    </source>
</reference>
<dbReference type="Gene3D" id="3.90.1150.10">
    <property type="entry name" value="Aspartate Aminotransferase, domain 1"/>
    <property type="match status" value="1"/>
</dbReference>
<dbReference type="InterPro" id="IPR015424">
    <property type="entry name" value="PyrdxlP-dep_Trfase"/>
</dbReference>
<sequence>MKHAPVKSKLTEELEQMDVQHYLHPTSIPGQVPKMVFESGNGIHVRNTEGESFIDGISMLWNVNLGHGNKELGKAAQSQMEKIAFASSFAGYSNEPAIRLTKKLADWSPDGLNTAFYTSGGSESNDTAFKLARLYYQIKDQPKKTKFISFVNGYHGVTIGAGTATKIAGFHRFAGTEMVDVLHATPHLTECEKGERAHPDFEKSARHLIETEGAETIAGLIIEPIQGSGGVYMPPEGYMKALRDLCDEFDILLIADEVINGFCRTGEKFAVDHWNVVPDLMSLAKGITSGYAQLGAVMIHDNVKEVINTFGNVMAHGFTYSGHPMACAVGIRNMEIMEEMNLVKHVKAMEKVLNDGLAYLNDKHETVGLCRNKGLMGAFELFENSASGKRFADEKKAGLQYVEDCFQHHLILRALGMADGKSIIALAPPLVISKSEVESMVAIMDDALTNFSV</sequence>
<reference evidence="6 7" key="1">
    <citation type="submission" date="2014-03" db="EMBL/GenBank/DDBJ databases">
        <authorList>
            <person name="Urmite Genomes U."/>
        </authorList>
    </citation>
    <scope>NUCLEOTIDE SEQUENCE [LARGE SCALE GENOMIC DNA]</scope>
    <source>
        <strain evidence="6 7">Vm-5</strain>
    </source>
</reference>
<dbReference type="Pfam" id="PF00202">
    <property type="entry name" value="Aminotran_3"/>
    <property type="match status" value="1"/>
</dbReference>
<comment type="similarity">
    <text evidence="1 5">Belongs to the class-III pyridoxal-phosphate-dependent aminotransferase family.</text>
</comment>